<sequence>MPFWDQLLAMPAFSSLVVVRFDGALTPASMAPSRSPKSAQLARLAHAVQVQMQVPGQDDHLDPENSSRHGIGGAVPVCAWGLTTALGRTATRSGLRRSWPRPGLNRSPSAPNTNMFLSFLPRQAFHVAAATLSTSEQLACSSFDVSHVNHGLYSTTHPSLFQ</sequence>
<organism evidence="2 3">
    <name type="scientific">Podospora didyma</name>
    <dbReference type="NCBI Taxonomy" id="330526"/>
    <lineage>
        <taxon>Eukaryota</taxon>
        <taxon>Fungi</taxon>
        <taxon>Dikarya</taxon>
        <taxon>Ascomycota</taxon>
        <taxon>Pezizomycotina</taxon>
        <taxon>Sordariomycetes</taxon>
        <taxon>Sordariomycetidae</taxon>
        <taxon>Sordariales</taxon>
        <taxon>Podosporaceae</taxon>
        <taxon>Podospora</taxon>
    </lineage>
</organism>
<evidence type="ECO:0008006" key="4">
    <source>
        <dbReference type="Google" id="ProtNLM"/>
    </source>
</evidence>
<dbReference type="AlphaFoldDB" id="A0AAE0NS31"/>
<evidence type="ECO:0000313" key="3">
    <source>
        <dbReference type="Proteomes" id="UP001285441"/>
    </source>
</evidence>
<protein>
    <recommendedName>
        <fullName evidence="4">Secreted protein</fullName>
    </recommendedName>
</protein>
<feature type="chain" id="PRO_5041927341" description="Secreted protein" evidence="1">
    <location>
        <begin position="20"/>
        <end position="162"/>
    </location>
</feature>
<name>A0AAE0NS31_9PEZI</name>
<dbReference type="EMBL" id="JAULSW010000003">
    <property type="protein sequence ID" value="KAK3386642.1"/>
    <property type="molecule type" value="Genomic_DNA"/>
</dbReference>
<reference evidence="2" key="2">
    <citation type="submission" date="2023-06" db="EMBL/GenBank/DDBJ databases">
        <authorList>
            <consortium name="Lawrence Berkeley National Laboratory"/>
            <person name="Haridas S."/>
            <person name="Hensen N."/>
            <person name="Bonometti L."/>
            <person name="Westerberg I."/>
            <person name="Brannstrom I.O."/>
            <person name="Guillou S."/>
            <person name="Cros-Aarteil S."/>
            <person name="Calhoun S."/>
            <person name="Kuo A."/>
            <person name="Mondo S."/>
            <person name="Pangilinan J."/>
            <person name="Riley R."/>
            <person name="LaButti K."/>
            <person name="Andreopoulos B."/>
            <person name="Lipzen A."/>
            <person name="Chen C."/>
            <person name="Yanf M."/>
            <person name="Daum C."/>
            <person name="Ng V."/>
            <person name="Clum A."/>
            <person name="Steindorff A."/>
            <person name="Ohm R."/>
            <person name="Martin F."/>
            <person name="Silar P."/>
            <person name="Natvig D."/>
            <person name="Lalanne C."/>
            <person name="Gautier V."/>
            <person name="Ament-velasquez S.L."/>
            <person name="Kruys A."/>
            <person name="Hutchinson M.I."/>
            <person name="Powell A.J."/>
            <person name="Barry K."/>
            <person name="Miller A.N."/>
            <person name="Grigoriev I.V."/>
            <person name="Debuchy R."/>
            <person name="Gladieux P."/>
            <person name="Thoren M.H."/>
            <person name="Johannesson H."/>
        </authorList>
    </citation>
    <scope>NUCLEOTIDE SEQUENCE</scope>
    <source>
        <strain evidence="2">CBS 232.78</strain>
    </source>
</reference>
<gene>
    <name evidence="2" type="ORF">B0H63DRAFT_139330</name>
</gene>
<keyword evidence="1" id="KW-0732">Signal</keyword>
<feature type="signal peptide" evidence="1">
    <location>
        <begin position="1"/>
        <end position="19"/>
    </location>
</feature>
<keyword evidence="3" id="KW-1185">Reference proteome</keyword>
<proteinExistence type="predicted"/>
<evidence type="ECO:0000313" key="2">
    <source>
        <dbReference type="EMBL" id="KAK3386642.1"/>
    </source>
</evidence>
<reference evidence="2" key="1">
    <citation type="journal article" date="2023" name="Mol. Phylogenet. Evol.">
        <title>Genome-scale phylogeny and comparative genomics of the fungal order Sordariales.</title>
        <authorList>
            <person name="Hensen N."/>
            <person name="Bonometti L."/>
            <person name="Westerberg I."/>
            <person name="Brannstrom I.O."/>
            <person name="Guillou S."/>
            <person name="Cros-Aarteil S."/>
            <person name="Calhoun S."/>
            <person name="Haridas S."/>
            <person name="Kuo A."/>
            <person name="Mondo S."/>
            <person name="Pangilinan J."/>
            <person name="Riley R."/>
            <person name="LaButti K."/>
            <person name="Andreopoulos B."/>
            <person name="Lipzen A."/>
            <person name="Chen C."/>
            <person name="Yan M."/>
            <person name="Daum C."/>
            <person name="Ng V."/>
            <person name="Clum A."/>
            <person name="Steindorff A."/>
            <person name="Ohm R.A."/>
            <person name="Martin F."/>
            <person name="Silar P."/>
            <person name="Natvig D.O."/>
            <person name="Lalanne C."/>
            <person name="Gautier V."/>
            <person name="Ament-Velasquez S.L."/>
            <person name="Kruys A."/>
            <person name="Hutchinson M.I."/>
            <person name="Powell A.J."/>
            <person name="Barry K."/>
            <person name="Miller A.N."/>
            <person name="Grigoriev I.V."/>
            <person name="Debuchy R."/>
            <person name="Gladieux P."/>
            <person name="Hiltunen Thoren M."/>
            <person name="Johannesson H."/>
        </authorList>
    </citation>
    <scope>NUCLEOTIDE SEQUENCE</scope>
    <source>
        <strain evidence="2">CBS 232.78</strain>
    </source>
</reference>
<evidence type="ECO:0000256" key="1">
    <source>
        <dbReference type="SAM" id="SignalP"/>
    </source>
</evidence>
<dbReference type="Proteomes" id="UP001285441">
    <property type="component" value="Unassembled WGS sequence"/>
</dbReference>
<accession>A0AAE0NS31</accession>
<comment type="caution">
    <text evidence="2">The sequence shown here is derived from an EMBL/GenBank/DDBJ whole genome shotgun (WGS) entry which is preliminary data.</text>
</comment>